<reference evidence="18" key="1">
    <citation type="journal article" date="2019" name="Gigascience">
        <title>De novo genome assembly of the endangered Acer yangbiense, a plant species with extremely small populations endemic to Yunnan Province, China.</title>
        <authorList>
            <person name="Yang J."/>
            <person name="Wariss H.M."/>
            <person name="Tao L."/>
            <person name="Zhang R."/>
            <person name="Yun Q."/>
            <person name="Hollingsworth P."/>
            <person name="Dao Z."/>
            <person name="Luo G."/>
            <person name="Guo H."/>
            <person name="Ma Y."/>
            <person name="Sun W."/>
        </authorList>
    </citation>
    <scope>NUCLEOTIDE SEQUENCE [LARGE SCALE GENOMIC DNA]</scope>
    <source>
        <strain evidence="18">cv. br00</strain>
    </source>
</reference>
<comment type="catalytic activity">
    <reaction evidence="13">
        <text>L-seryl-[protein] + ATP = O-phospho-L-seryl-[protein] + ADP + H(+)</text>
        <dbReference type="Rhea" id="RHEA:17989"/>
        <dbReference type="Rhea" id="RHEA-COMP:9863"/>
        <dbReference type="Rhea" id="RHEA-COMP:11604"/>
        <dbReference type="ChEBI" id="CHEBI:15378"/>
        <dbReference type="ChEBI" id="CHEBI:29999"/>
        <dbReference type="ChEBI" id="CHEBI:30616"/>
        <dbReference type="ChEBI" id="CHEBI:83421"/>
        <dbReference type="ChEBI" id="CHEBI:456216"/>
        <dbReference type="EC" id="2.7.11.1"/>
    </reaction>
</comment>
<evidence type="ECO:0000256" key="11">
    <source>
        <dbReference type="ARBA" id="ARBA00023136"/>
    </source>
</evidence>
<sequence>MSVLICCWECGVGFDFGDCVLGKLIHLSLANEAEVSGDLAAQFVCEYRTLAAILGGAAGVMALAGVAIFVLWCLYHKKSVSRTSETGSSETSIQVGRHAGIELSSQEARRFEMEELALATKGFSEKNLIGSGKFGEVYKGLLNNGMIVAIKKRPGAPSPEFVDEVRYLSPIQHRNLVKLLGYCQENNLQVLVYEYISSGSVSNHLYGVGHTLDGKLEFKHRLSIALEAAKGLAHLHSLTPRLVHKNFKTANVLVDENFIAKVADAGLRNFLGRGDIAGPSTQVTADEIFLAPEYYSSTFHVLYTSVNALLPVSLHIWPSQMQELLCGKEATEPSPETSQNLVEWVQDTQDYTNFSSILDQRLGSSFTAEGIEEFIQLMLQCVEPSSERRPAMSYVVMELDRILEKERNLTTFMGEGTPTVTLGSQLFRATE</sequence>
<dbReference type="InterPro" id="IPR001245">
    <property type="entry name" value="Ser-Thr/Tyr_kinase_cat_dom"/>
</dbReference>
<evidence type="ECO:0000256" key="13">
    <source>
        <dbReference type="ARBA" id="ARBA00048679"/>
    </source>
</evidence>
<evidence type="ECO:0000256" key="9">
    <source>
        <dbReference type="ARBA" id="ARBA00022840"/>
    </source>
</evidence>
<feature type="transmembrane region" description="Helical" evidence="15">
    <location>
        <begin position="50"/>
        <end position="75"/>
    </location>
</feature>
<dbReference type="PROSITE" id="PS00107">
    <property type="entry name" value="PROTEIN_KINASE_ATP"/>
    <property type="match status" value="1"/>
</dbReference>
<feature type="domain" description="Protein kinase" evidence="16">
    <location>
        <begin position="123"/>
        <end position="403"/>
    </location>
</feature>
<evidence type="ECO:0000256" key="10">
    <source>
        <dbReference type="ARBA" id="ARBA00022989"/>
    </source>
</evidence>
<keyword evidence="6 15" id="KW-0812">Transmembrane</keyword>
<evidence type="ECO:0000256" key="1">
    <source>
        <dbReference type="ARBA" id="ARBA00004162"/>
    </source>
</evidence>
<evidence type="ECO:0000256" key="3">
    <source>
        <dbReference type="ARBA" id="ARBA00022475"/>
    </source>
</evidence>
<evidence type="ECO:0000256" key="5">
    <source>
        <dbReference type="ARBA" id="ARBA00022679"/>
    </source>
</evidence>
<keyword evidence="8" id="KW-0418">Kinase</keyword>
<comment type="subcellular location">
    <subcellularLocation>
        <location evidence="1">Cell membrane</location>
        <topology evidence="1">Single-pass membrane protein</topology>
    </subcellularLocation>
</comment>
<dbReference type="InterPro" id="IPR011009">
    <property type="entry name" value="Kinase-like_dom_sf"/>
</dbReference>
<keyword evidence="9 14" id="KW-0067">ATP-binding</keyword>
<dbReference type="InterPro" id="IPR047117">
    <property type="entry name" value="PERK1-13-like"/>
</dbReference>
<dbReference type="GO" id="GO:0005524">
    <property type="term" value="F:ATP binding"/>
    <property type="evidence" value="ECO:0007669"/>
    <property type="project" value="UniProtKB-UniRule"/>
</dbReference>
<dbReference type="AlphaFoldDB" id="A0A5N5NRJ9"/>
<evidence type="ECO:0000256" key="15">
    <source>
        <dbReference type="SAM" id="Phobius"/>
    </source>
</evidence>
<keyword evidence="4" id="KW-0723">Serine/threonine-protein kinase</keyword>
<dbReference type="Gene3D" id="3.30.200.20">
    <property type="entry name" value="Phosphorylase Kinase, domain 1"/>
    <property type="match status" value="1"/>
</dbReference>
<proteinExistence type="predicted"/>
<protein>
    <recommendedName>
        <fullName evidence="2">non-specific serine/threonine protein kinase</fullName>
        <ecNumber evidence="2">2.7.11.1</ecNumber>
    </recommendedName>
</protein>
<evidence type="ECO:0000259" key="16">
    <source>
        <dbReference type="PROSITE" id="PS50011"/>
    </source>
</evidence>
<dbReference type="EC" id="2.7.11.1" evidence="2"/>
<dbReference type="GO" id="GO:0005886">
    <property type="term" value="C:plasma membrane"/>
    <property type="evidence" value="ECO:0007669"/>
    <property type="project" value="UniProtKB-SubCell"/>
</dbReference>
<keyword evidence="18" id="KW-1185">Reference proteome</keyword>
<evidence type="ECO:0000256" key="2">
    <source>
        <dbReference type="ARBA" id="ARBA00012513"/>
    </source>
</evidence>
<evidence type="ECO:0000256" key="7">
    <source>
        <dbReference type="ARBA" id="ARBA00022741"/>
    </source>
</evidence>
<dbReference type="SUPFAM" id="SSF56112">
    <property type="entry name" value="Protein kinase-like (PK-like)"/>
    <property type="match status" value="1"/>
</dbReference>
<feature type="binding site" evidence="14">
    <location>
        <position position="152"/>
    </location>
    <ligand>
        <name>ATP</name>
        <dbReference type="ChEBI" id="CHEBI:30616"/>
    </ligand>
</feature>
<evidence type="ECO:0000256" key="14">
    <source>
        <dbReference type="PROSITE-ProRule" id="PRU10141"/>
    </source>
</evidence>
<name>A0A5N5NRJ9_9ROSI</name>
<evidence type="ECO:0000313" key="17">
    <source>
        <dbReference type="EMBL" id="KAB5569707.1"/>
    </source>
</evidence>
<dbReference type="GO" id="GO:0004674">
    <property type="term" value="F:protein serine/threonine kinase activity"/>
    <property type="evidence" value="ECO:0007669"/>
    <property type="project" value="UniProtKB-KW"/>
</dbReference>
<dbReference type="InterPro" id="IPR017441">
    <property type="entry name" value="Protein_kinase_ATP_BS"/>
</dbReference>
<dbReference type="Proteomes" id="UP000326939">
    <property type="component" value="Chromosome 2"/>
</dbReference>
<comment type="caution">
    <text evidence="17">The sequence shown here is derived from an EMBL/GenBank/DDBJ whole genome shotgun (WGS) entry which is preliminary data.</text>
</comment>
<evidence type="ECO:0000313" key="18">
    <source>
        <dbReference type="Proteomes" id="UP000326939"/>
    </source>
</evidence>
<organism evidence="17 18">
    <name type="scientific">Salix brachista</name>
    <dbReference type="NCBI Taxonomy" id="2182728"/>
    <lineage>
        <taxon>Eukaryota</taxon>
        <taxon>Viridiplantae</taxon>
        <taxon>Streptophyta</taxon>
        <taxon>Embryophyta</taxon>
        <taxon>Tracheophyta</taxon>
        <taxon>Spermatophyta</taxon>
        <taxon>Magnoliopsida</taxon>
        <taxon>eudicotyledons</taxon>
        <taxon>Gunneridae</taxon>
        <taxon>Pentapetalae</taxon>
        <taxon>rosids</taxon>
        <taxon>fabids</taxon>
        <taxon>Malpighiales</taxon>
        <taxon>Salicaceae</taxon>
        <taxon>Saliceae</taxon>
        <taxon>Salix</taxon>
    </lineage>
</organism>
<keyword evidence="5" id="KW-0808">Transferase</keyword>
<evidence type="ECO:0000256" key="12">
    <source>
        <dbReference type="ARBA" id="ARBA00047899"/>
    </source>
</evidence>
<evidence type="ECO:0000256" key="4">
    <source>
        <dbReference type="ARBA" id="ARBA00022527"/>
    </source>
</evidence>
<keyword evidence="10 15" id="KW-1133">Transmembrane helix</keyword>
<keyword evidence="3" id="KW-1003">Cell membrane</keyword>
<dbReference type="FunFam" id="3.30.200.20:FF:000523">
    <property type="entry name" value="Protein kinase superfamily protein"/>
    <property type="match status" value="1"/>
</dbReference>
<dbReference type="EMBL" id="VDCV01000002">
    <property type="protein sequence ID" value="KAB5569707.1"/>
    <property type="molecule type" value="Genomic_DNA"/>
</dbReference>
<dbReference type="Gene3D" id="1.10.510.10">
    <property type="entry name" value="Transferase(Phosphotransferase) domain 1"/>
    <property type="match status" value="1"/>
</dbReference>
<dbReference type="PANTHER" id="PTHR47982">
    <property type="entry name" value="PROLINE-RICH RECEPTOR-LIKE PROTEIN KINASE PERK4"/>
    <property type="match status" value="1"/>
</dbReference>
<dbReference type="PROSITE" id="PS50011">
    <property type="entry name" value="PROTEIN_KINASE_DOM"/>
    <property type="match status" value="1"/>
</dbReference>
<dbReference type="PANTHER" id="PTHR47982:SF20">
    <property type="entry name" value="NON-SPECIFIC SERINE_THREONINE PROTEIN KINASE"/>
    <property type="match status" value="1"/>
</dbReference>
<keyword evidence="11 15" id="KW-0472">Membrane</keyword>
<evidence type="ECO:0000256" key="6">
    <source>
        <dbReference type="ARBA" id="ARBA00022692"/>
    </source>
</evidence>
<gene>
    <name evidence="17" type="ORF">DKX38_003500</name>
</gene>
<comment type="catalytic activity">
    <reaction evidence="12">
        <text>L-threonyl-[protein] + ATP = O-phospho-L-threonyl-[protein] + ADP + H(+)</text>
        <dbReference type="Rhea" id="RHEA:46608"/>
        <dbReference type="Rhea" id="RHEA-COMP:11060"/>
        <dbReference type="Rhea" id="RHEA-COMP:11605"/>
        <dbReference type="ChEBI" id="CHEBI:15378"/>
        <dbReference type="ChEBI" id="CHEBI:30013"/>
        <dbReference type="ChEBI" id="CHEBI:30616"/>
        <dbReference type="ChEBI" id="CHEBI:61977"/>
        <dbReference type="ChEBI" id="CHEBI:456216"/>
        <dbReference type="EC" id="2.7.11.1"/>
    </reaction>
</comment>
<accession>A0A5N5NRJ9</accession>
<keyword evidence="7 14" id="KW-0547">Nucleotide-binding</keyword>
<evidence type="ECO:0000256" key="8">
    <source>
        <dbReference type="ARBA" id="ARBA00022777"/>
    </source>
</evidence>
<dbReference type="Pfam" id="PF07714">
    <property type="entry name" value="PK_Tyr_Ser-Thr"/>
    <property type="match status" value="1"/>
</dbReference>
<dbReference type="InterPro" id="IPR000719">
    <property type="entry name" value="Prot_kinase_dom"/>
</dbReference>